<dbReference type="EMBL" id="JALLPB020000247">
    <property type="protein sequence ID" value="KAL3811624.1"/>
    <property type="molecule type" value="Genomic_DNA"/>
</dbReference>
<sequence length="445" mass="49127">MQRRGGRMPSSAVRVVAASSPPPDLSDYHDPSLPNWHGTSLPGPLSLSEACAMLLPVDNADEHVLNMGRWPDPILRMPSSNIPLSAFRDNYRLGQLRSVASALRNTALREGAVGLAAQQCGLGVSLIYIDGVNGGGVKNSDNASRDSTGHPDASGVHESRGGVSGEGKSPDRFSALSARSLRRSKRENGENGIFLANPRIIHRSPESDMLVWTEQCLVLPPEFRASLLRDAEVVVEYESLDDVDVGQTKQIKLRGELARCAQHEMDHDRGILIVDHVTLDELLSVDGKPIMAEIENRDGLHARRMQQAYSREVTESSLLPKGQKMVTGFHERVAQYEHPHIFVQSASAIDQVKQQSTSSVLYPLRRIEEQCIGRSQPVTDEIPTLCDSTCQEERRRVVEQRRAMMKQSRSNTRRADILELSEQRASLYGTGFRGLPPKLCSGFCP</sequence>
<dbReference type="GO" id="GO:0042586">
    <property type="term" value="F:peptide deformylase activity"/>
    <property type="evidence" value="ECO:0007669"/>
    <property type="project" value="UniProtKB-EC"/>
</dbReference>
<accession>A0ABD3RF75</accession>
<feature type="region of interest" description="Disordered" evidence="4">
    <location>
        <begin position="139"/>
        <end position="172"/>
    </location>
</feature>
<evidence type="ECO:0000256" key="2">
    <source>
        <dbReference type="ARBA" id="ARBA00012175"/>
    </source>
</evidence>
<dbReference type="AlphaFoldDB" id="A0ABD3RF75"/>
<dbReference type="SUPFAM" id="SSF56420">
    <property type="entry name" value="Peptide deformylase"/>
    <property type="match status" value="1"/>
</dbReference>
<keyword evidence="6" id="KW-1185">Reference proteome</keyword>
<keyword evidence="3" id="KW-0648">Protein biosynthesis</keyword>
<evidence type="ECO:0000313" key="5">
    <source>
        <dbReference type="EMBL" id="KAL3811624.1"/>
    </source>
</evidence>
<gene>
    <name evidence="5" type="ORF">ACHAXA_006696</name>
</gene>
<dbReference type="HAMAP" id="MF_00163">
    <property type="entry name" value="Pep_deformylase"/>
    <property type="match status" value="1"/>
</dbReference>
<name>A0ABD3RF75_9STRA</name>
<evidence type="ECO:0000256" key="4">
    <source>
        <dbReference type="SAM" id="MobiDB-lite"/>
    </source>
</evidence>
<dbReference type="Proteomes" id="UP001530377">
    <property type="component" value="Unassembled WGS sequence"/>
</dbReference>
<reference evidence="5 6" key="1">
    <citation type="submission" date="2024-10" db="EMBL/GenBank/DDBJ databases">
        <title>Updated reference genomes for cyclostephanoid diatoms.</title>
        <authorList>
            <person name="Roberts W.R."/>
            <person name="Alverson A.J."/>
        </authorList>
    </citation>
    <scope>NUCLEOTIDE SEQUENCE [LARGE SCALE GENOMIC DNA]</scope>
    <source>
        <strain evidence="5 6">AJA228-03</strain>
    </source>
</reference>
<dbReference type="EC" id="3.5.1.88" evidence="2 3"/>
<feature type="compositionally biased region" description="Basic and acidic residues" evidence="4">
    <location>
        <begin position="143"/>
        <end position="160"/>
    </location>
</feature>
<protein>
    <recommendedName>
        <fullName evidence="2 3">Peptide deformylase</fullName>
        <ecNumber evidence="2 3">3.5.1.88</ecNumber>
    </recommendedName>
</protein>
<dbReference type="Gene3D" id="3.90.45.10">
    <property type="entry name" value="Peptide deformylase"/>
    <property type="match status" value="1"/>
</dbReference>
<feature type="region of interest" description="Disordered" evidence="4">
    <location>
        <begin position="1"/>
        <end position="31"/>
    </location>
</feature>
<proteinExistence type="inferred from homology"/>
<evidence type="ECO:0000256" key="3">
    <source>
        <dbReference type="RuleBase" id="RU362111"/>
    </source>
</evidence>
<evidence type="ECO:0000313" key="6">
    <source>
        <dbReference type="Proteomes" id="UP001530377"/>
    </source>
</evidence>
<keyword evidence="3" id="KW-0378">Hydrolase</keyword>
<dbReference type="InterPro" id="IPR036821">
    <property type="entry name" value="Peptide_deformylase_sf"/>
</dbReference>
<comment type="similarity">
    <text evidence="1 3">Belongs to the polypeptide deformylase family.</text>
</comment>
<keyword evidence="3" id="KW-0479">Metal-binding</keyword>
<dbReference type="Pfam" id="PF01327">
    <property type="entry name" value="Pep_deformylase"/>
    <property type="match status" value="1"/>
</dbReference>
<feature type="compositionally biased region" description="Low complexity" evidence="4">
    <location>
        <begin position="9"/>
        <end position="19"/>
    </location>
</feature>
<evidence type="ECO:0000256" key="1">
    <source>
        <dbReference type="ARBA" id="ARBA00010759"/>
    </source>
</evidence>
<dbReference type="PANTHER" id="PTHR10458:SF22">
    <property type="entry name" value="PEPTIDE DEFORMYLASE"/>
    <property type="match status" value="1"/>
</dbReference>
<organism evidence="5 6">
    <name type="scientific">Cyclostephanos tholiformis</name>
    <dbReference type="NCBI Taxonomy" id="382380"/>
    <lineage>
        <taxon>Eukaryota</taxon>
        <taxon>Sar</taxon>
        <taxon>Stramenopiles</taxon>
        <taxon>Ochrophyta</taxon>
        <taxon>Bacillariophyta</taxon>
        <taxon>Coscinodiscophyceae</taxon>
        <taxon>Thalassiosirophycidae</taxon>
        <taxon>Stephanodiscales</taxon>
        <taxon>Stephanodiscaceae</taxon>
        <taxon>Cyclostephanos</taxon>
    </lineage>
</organism>
<comment type="caution">
    <text evidence="5">The sequence shown here is derived from an EMBL/GenBank/DDBJ whole genome shotgun (WGS) entry which is preliminary data.</text>
</comment>
<dbReference type="PRINTS" id="PR01576">
    <property type="entry name" value="PDEFORMYLASE"/>
</dbReference>
<comment type="function">
    <text evidence="3">Removes the formyl group from the N-terminal Met of newly synthesized proteins.</text>
</comment>
<dbReference type="InterPro" id="IPR023635">
    <property type="entry name" value="Peptide_deformylase"/>
</dbReference>
<dbReference type="GO" id="GO:0046872">
    <property type="term" value="F:metal ion binding"/>
    <property type="evidence" value="ECO:0007669"/>
    <property type="project" value="UniProtKB-KW"/>
</dbReference>
<dbReference type="GO" id="GO:0006412">
    <property type="term" value="P:translation"/>
    <property type="evidence" value="ECO:0007669"/>
    <property type="project" value="UniProtKB-KW"/>
</dbReference>
<dbReference type="PANTHER" id="PTHR10458">
    <property type="entry name" value="PEPTIDE DEFORMYLASE"/>
    <property type="match status" value="1"/>
</dbReference>
<comment type="catalytic activity">
    <reaction evidence="3">
        <text>N-terminal N-formyl-L-methionyl-[peptide] + H2O = N-terminal L-methionyl-[peptide] + formate</text>
        <dbReference type="Rhea" id="RHEA:24420"/>
        <dbReference type="Rhea" id="RHEA-COMP:10639"/>
        <dbReference type="Rhea" id="RHEA-COMP:10640"/>
        <dbReference type="ChEBI" id="CHEBI:15377"/>
        <dbReference type="ChEBI" id="CHEBI:15740"/>
        <dbReference type="ChEBI" id="CHEBI:49298"/>
        <dbReference type="ChEBI" id="CHEBI:64731"/>
        <dbReference type="EC" id="3.5.1.88"/>
    </reaction>
</comment>